<gene>
    <name evidence="1" type="ORF">BZM27_38835</name>
</gene>
<comment type="caution">
    <text evidence="1">The sequence shown here is derived from an EMBL/GenBank/DDBJ whole genome shotgun (WGS) entry which is preliminary data.</text>
</comment>
<proteinExistence type="predicted"/>
<keyword evidence="2" id="KW-1185">Reference proteome</keyword>
<reference evidence="1 2" key="1">
    <citation type="submission" date="2017-02" db="EMBL/GenBank/DDBJ databases">
        <title>Paraburkholderia sophoroidis sp. nov. and Paraburkholderia steynii sp. nov. rhizobial symbionts of the fynbos legume Hypocalyptus sophoroides.</title>
        <authorList>
            <person name="Steenkamp E.T."/>
            <person name="Beukes C.W."/>
            <person name="Van Zyl E."/>
            <person name="Avontuur J."/>
            <person name="Chan W.Y."/>
            <person name="Hassen A."/>
            <person name="Palmer M."/>
            <person name="Mthombeni L."/>
            <person name="Phalane F."/>
            <person name="Sereme K."/>
            <person name="Venter S.N."/>
        </authorList>
    </citation>
    <scope>NUCLEOTIDE SEQUENCE [LARGE SCALE GENOMIC DNA]</scope>
    <source>
        <strain evidence="1 2">HC1.1ba</strain>
    </source>
</reference>
<dbReference type="EMBL" id="MWML01000225">
    <property type="protein sequence ID" value="TCG04724.1"/>
    <property type="molecule type" value="Genomic_DNA"/>
</dbReference>
<evidence type="ECO:0000313" key="2">
    <source>
        <dbReference type="Proteomes" id="UP000294200"/>
    </source>
</evidence>
<accession>A0A4R0X496</accession>
<protein>
    <submittedName>
        <fullName evidence="1">Uncharacterized protein</fullName>
    </submittedName>
</protein>
<evidence type="ECO:0000313" key="1">
    <source>
        <dbReference type="EMBL" id="TCG04724.1"/>
    </source>
</evidence>
<dbReference type="Proteomes" id="UP000294200">
    <property type="component" value="Unassembled WGS sequence"/>
</dbReference>
<organism evidence="1 2">
    <name type="scientific">Paraburkholderia steynii</name>
    <dbReference type="NCBI Taxonomy" id="1245441"/>
    <lineage>
        <taxon>Bacteria</taxon>
        <taxon>Pseudomonadati</taxon>
        <taxon>Pseudomonadota</taxon>
        <taxon>Betaproteobacteria</taxon>
        <taxon>Burkholderiales</taxon>
        <taxon>Burkholderiaceae</taxon>
        <taxon>Paraburkholderia</taxon>
    </lineage>
</organism>
<sequence>MPKVKSSERYDFPINIERESEAIERAKWLEDPDAAFQCWITQFLLSDDRGFSVNSITQYKSMLGSFRIYLNNCGPKQNVLTVDSDQIKYFLDNQVGRSRASPITGGLKNRKRRPFHGLFR</sequence>
<name>A0A4R0X496_9BURK</name>
<dbReference type="AlphaFoldDB" id="A0A4R0X496"/>